<reference evidence="2 3" key="1">
    <citation type="submission" date="2019-06" db="EMBL/GenBank/DDBJ databases">
        <authorList>
            <person name="Srinivasan S."/>
        </authorList>
    </citation>
    <scope>NUCLEOTIDE SEQUENCE [LARGE SCALE GENOMIC DNA]</scope>
    <source>
        <strain evidence="2 3">17J68-5</strain>
    </source>
</reference>
<evidence type="ECO:0000313" key="3">
    <source>
        <dbReference type="Proteomes" id="UP000305398"/>
    </source>
</evidence>
<dbReference type="InterPro" id="IPR026444">
    <property type="entry name" value="Secre_tail"/>
</dbReference>
<evidence type="ECO:0000259" key="1">
    <source>
        <dbReference type="Pfam" id="PF18962"/>
    </source>
</evidence>
<dbReference type="Proteomes" id="UP000305398">
    <property type="component" value="Chromosome"/>
</dbReference>
<dbReference type="Pfam" id="PF18962">
    <property type="entry name" value="Por_Secre_tail"/>
    <property type="match status" value="1"/>
</dbReference>
<evidence type="ECO:0000313" key="2">
    <source>
        <dbReference type="EMBL" id="QDA59894.1"/>
    </source>
</evidence>
<keyword evidence="3" id="KW-1185">Reference proteome</keyword>
<dbReference type="RefSeq" id="WP_139515074.1">
    <property type="nucleotide sequence ID" value="NZ_CP040896.1"/>
</dbReference>
<dbReference type="AlphaFoldDB" id="A0A5B7ZXL5"/>
<dbReference type="NCBIfam" id="TIGR04183">
    <property type="entry name" value="Por_Secre_tail"/>
    <property type="match status" value="1"/>
</dbReference>
<name>A0A5B7ZXL5_9BACT</name>
<dbReference type="OrthoDB" id="7794186at2"/>
<proteinExistence type="predicted"/>
<accession>A0A5B7ZXL5</accession>
<feature type="domain" description="Secretion system C-terminal sorting" evidence="1">
    <location>
        <begin position="199"/>
        <end position="263"/>
    </location>
</feature>
<dbReference type="KEGG" id="hyj:FHG12_07135"/>
<organism evidence="2 3">
    <name type="scientific">Hymenobacter jejuensis</name>
    <dbReference type="NCBI Taxonomy" id="2502781"/>
    <lineage>
        <taxon>Bacteria</taxon>
        <taxon>Pseudomonadati</taxon>
        <taxon>Bacteroidota</taxon>
        <taxon>Cytophagia</taxon>
        <taxon>Cytophagales</taxon>
        <taxon>Hymenobacteraceae</taxon>
        <taxon>Hymenobacter</taxon>
    </lineage>
</organism>
<dbReference type="EMBL" id="CP040896">
    <property type="protein sequence ID" value="QDA59894.1"/>
    <property type="molecule type" value="Genomic_DNA"/>
</dbReference>
<sequence length="273" mass="29083">MKTPPILSRALVAVSHLRLGLLALAYGAALQPVLAQQNPLVASHRTEAFKSNNGAASAHAMTPNDALTAIFQAAGPVGTDPASIASDTEALPVDLARFEVTAARYDALLSWAIAPEKSRAHFEVERSLDGRNFKPVVSVAGRGATSVAANYAYRDMGVSNLSHRPIYYRLREVAADGKVEYSPVRVVLFDADAKGDIDLYPNPAKAHSTLDLSGLPVGDYTVQLVDLTGRVVQQRTLAGAQRHPLDLQSLPPSTYMVLVRGGSITLSLPLAHD</sequence>
<gene>
    <name evidence="2" type="ORF">FHG12_07135</name>
</gene>
<protein>
    <submittedName>
        <fullName evidence="2">T9SS type A sorting domain-containing protein</fullName>
    </submittedName>
</protein>